<sequence length="92" mass="10354">MPALVADVCWYFARTALGVSRFQDENVPADAHAFTLNQRFAFMPAGIVCPFVKYQAAIGLWFLSLAGHHCRCAGRVWRRTANLFLFALYQLG</sequence>
<dbReference type="STRING" id="365044.Pnap_0283"/>
<evidence type="ECO:0000313" key="2">
    <source>
        <dbReference type="Proteomes" id="UP000000644"/>
    </source>
</evidence>
<keyword evidence="2" id="KW-1185">Reference proteome</keyword>
<dbReference type="RefSeq" id="WP_011799713.1">
    <property type="nucleotide sequence ID" value="NC_008781.1"/>
</dbReference>
<dbReference type="EMBL" id="CP000529">
    <property type="protein sequence ID" value="ABM35606.1"/>
    <property type="molecule type" value="Genomic_DNA"/>
</dbReference>
<dbReference type="Proteomes" id="UP000000644">
    <property type="component" value="Chromosome"/>
</dbReference>
<reference evidence="2" key="1">
    <citation type="journal article" date="2009" name="Environ. Microbiol.">
        <title>The genome of Polaromonas naphthalenivorans strain CJ2, isolated from coal tar-contaminated sediment, reveals physiological and metabolic versatility and evolution through extensive horizontal gene transfer.</title>
        <authorList>
            <person name="Yagi J.M."/>
            <person name="Sims D."/>
            <person name="Brettin T."/>
            <person name="Bruce D."/>
            <person name="Madsen E.L."/>
        </authorList>
    </citation>
    <scope>NUCLEOTIDE SEQUENCE [LARGE SCALE GENOMIC DNA]</scope>
    <source>
        <strain evidence="2">CJ2</strain>
    </source>
</reference>
<organism evidence="1 2">
    <name type="scientific">Polaromonas naphthalenivorans (strain CJ2)</name>
    <dbReference type="NCBI Taxonomy" id="365044"/>
    <lineage>
        <taxon>Bacteria</taxon>
        <taxon>Pseudomonadati</taxon>
        <taxon>Pseudomonadota</taxon>
        <taxon>Betaproteobacteria</taxon>
        <taxon>Burkholderiales</taxon>
        <taxon>Comamonadaceae</taxon>
        <taxon>Polaromonas</taxon>
    </lineage>
</organism>
<protein>
    <submittedName>
        <fullName evidence="1">Uncharacterized protein</fullName>
    </submittedName>
</protein>
<name>A1VIX8_POLNA</name>
<dbReference type="HOGENOM" id="CLU_2410718_0_0_4"/>
<gene>
    <name evidence="1" type="ordered locus">Pnap_0283</name>
</gene>
<dbReference type="AlphaFoldDB" id="A1VIX8"/>
<proteinExistence type="predicted"/>
<evidence type="ECO:0000313" key="1">
    <source>
        <dbReference type="EMBL" id="ABM35606.1"/>
    </source>
</evidence>
<dbReference type="KEGG" id="pna:Pnap_0283"/>
<accession>A1VIX8</accession>